<reference evidence="1 2" key="1">
    <citation type="submission" date="2022-04" db="EMBL/GenBank/DDBJ databases">
        <title>Chromosome-level reference genomes for two strains of Caenorhabditis briggsae: an improved platform for comparative genomics.</title>
        <authorList>
            <person name="Stevens L."/>
            <person name="Andersen E."/>
        </authorList>
    </citation>
    <scope>NUCLEOTIDE SEQUENCE [LARGE SCALE GENOMIC DNA]</scope>
    <source>
        <strain evidence="1">VX34</strain>
        <tissue evidence="1">Whole-organism</tissue>
    </source>
</reference>
<accession>A0AAE9ESE9</accession>
<dbReference type="EMBL" id="CP092623">
    <property type="protein sequence ID" value="UMM27612.1"/>
    <property type="molecule type" value="Genomic_DNA"/>
</dbReference>
<proteinExistence type="predicted"/>
<organism evidence="1 2">
    <name type="scientific">Caenorhabditis briggsae</name>
    <dbReference type="NCBI Taxonomy" id="6238"/>
    <lineage>
        <taxon>Eukaryota</taxon>
        <taxon>Metazoa</taxon>
        <taxon>Ecdysozoa</taxon>
        <taxon>Nematoda</taxon>
        <taxon>Chromadorea</taxon>
        <taxon>Rhabditida</taxon>
        <taxon>Rhabditina</taxon>
        <taxon>Rhabditomorpha</taxon>
        <taxon>Rhabditoidea</taxon>
        <taxon>Rhabditidae</taxon>
        <taxon>Peloderinae</taxon>
        <taxon>Caenorhabditis</taxon>
    </lineage>
</organism>
<sequence length="73" mass="8237">MFSVTNGHDSTTTTMNTIQSCYSREKMLILNTSPICYLCPPYFHTVVRELPELIRLAPSPDEIVTTVLTESTQ</sequence>
<dbReference type="AlphaFoldDB" id="A0AAE9ESE9"/>
<name>A0AAE9ESE9_CAEBR</name>
<evidence type="ECO:0000313" key="1">
    <source>
        <dbReference type="EMBL" id="UMM27612.1"/>
    </source>
</evidence>
<gene>
    <name evidence="1" type="ORF">L5515_010833</name>
</gene>
<keyword evidence="2" id="KW-1185">Reference proteome</keyword>
<dbReference type="Proteomes" id="UP000829354">
    <property type="component" value="Chromosome IV"/>
</dbReference>
<evidence type="ECO:0000313" key="2">
    <source>
        <dbReference type="Proteomes" id="UP000829354"/>
    </source>
</evidence>
<protein>
    <submittedName>
        <fullName evidence="1">Uncharacterized protein</fullName>
    </submittedName>
</protein>